<gene>
    <name evidence="3" type="ORF">RDWZM_002872</name>
</gene>
<dbReference type="OMA" id="NESNDDW"/>
<feature type="region of interest" description="Disordered" evidence="2">
    <location>
        <begin position="1071"/>
        <end position="1091"/>
    </location>
</feature>
<feature type="compositionally biased region" description="Polar residues" evidence="2">
    <location>
        <begin position="1435"/>
        <end position="1455"/>
    </location>
</feature>
<proteinExistence type="predicted"/>
<feature type="coiled-coil region" evidence="1">
    <location>
        <begin position="263"/>
        <end position="298"/>
    </location>
</feature>
<protein>
    <submittedName>
        <fullName evidence="3">Uncharacterized protein</fullName>
    </submittedName>
</protein>
<keyword evidence="1" id="KW-0175">Coiled coil</keyword>
<evidence type="ECO:0000256" key="1">
    <source>
        <dbReference type="SAM" id="Coils"/>
    </source>
</evidence>
<keyword evidence="4" id="KW-1185">Reference proteome</keyword>
<comment type="caution">
    <text evidence="3">The sequence shown here is derived from an EMBL/GenBank/DDBJ whole genome shotgun (WGS) entry which is preliminary data.</text>
</comment>
<accession>A0A9Q0MH39</accession>
<evidence type="ECO:0000313" key="3">
    <source>
        <dbReference type="EMBL" id="KAJ6224327.1"/>
    </source>
</evidence>
<evidence type="ECO:0000313" key="4">
    <source>
        <dbReference type="Proteomes" id="UP001142055"/>
    </source>
</evidence>
<dbReference type="Proteomes" id="UP001142055">
    <property type="component" value="Chromosome 1"/>
</dbReference>
<dbReference type="EMBL" id="JAPWDV010000001">
    <property type="protein sequence ID" value="KAJ6224327.1"/>
    <property type="molecule type" value="Genomic_DNA"/>
</dbReference>
<organism evidence="3 4">
    <name type="scientific">Blomia tropicalis</name>
    <name type="common">Mite</name>
    <dbReference type="NCBI Taxonomy" id="40697"/>
    <lineage>
        <taxon>Eukaryota</taxon>
        <taxon>Metazoa</taxon>
        <taxon>Ecdysozoa</taxon>
        <taxon>Arthropoda</taxon>
        <taxon>Chelicerata</taxon>
        <taxon>Arachnida</taxon>
        <taxon>Acari</taxon>
        <taxon>Acariformes</taxon>
        <taxon>Sarcoptiformes</taxon>
        <taxon>Astigmata</taxon>
        <taxon>Glycyphagoidea</taxon>
        <taxon>Echimyopodidae</taxon>
        <taxon>Blomia</taxon>
    </lineage>
</organism>
<feature type="region of interest" description="Disordered" evidence="2">
    <location>
        <begin position="1392"/>
        <end position="1456"/>
    </location>
</feature>
<evidence type="ECO:0000256" key="2">
    <source>
        <dbReference type="SAM" id="MobiDB-lite"/>
    </source>
</evidence>
<reference evidence="3" key="1">
    <citation type="submission" date="2022-12" db="EMBL/GenBank/DDBJ databases">
        <title>Genome assemblies of Blomia tropicalis.</title>
        <authorList>
            <person name="Cui Y."/>
        </authorList>
    </citation>
    <scope>NUCLEOTIDE SEQUENCE</scope>
    <source>
        <tissue evidence="3">Adult mites</tissue>
    </source>
</reference>
<feature type="region of interest" description="Disordered" evidence="2">
    <location>
        <begin position="1367"/>
        <end position="1386"/>
    </location>
</feature>
<feature type="compositionally biased region" description="Basic and acidic residues" evidence="2">
    <location>
        <begin position="1418"/>
        <end position="1432"/>
    </location>
</feature>
<name>A0A9Q0MH39_BLOTA</name>
<sequence length="1622" mass="184717">MAISLGDEKNSDNEMEKLKIGEIDQSIIIKGRRVKKRTKKIDFIESDETESDEDNNFIRLQRNKKRTDRNVNKNNSNETSNHIFGLKNVFQNKLSAGKILSHWSDGAKLDLKLVESTSTIFNKIATSSYEKLFTNNTEVNVVDNWECDIDIENFIDNKTLVDNVTSVSNTNEVNEVSLEPIDVKPILTDTPESNVINEEVIIDGNKPETSDMTTDKIEITGRQIFDKNFGTNSSDIVTSFNSWFSDIRIATKIAASTTVTHAVSKLASNAQNILNTIANEQNELFEKSKNELEIMEVEKNETTKVTQKPNDNWDIDGDWDEDWKETPALIEVSQPNSLENCQQKVTKDLNTEELTGSTDWDDNWNFEEEIVLDQENLETNQKSFPSLTVPSNLEQNEWDLDWNEKELLTKKVDEQSESLISDSNLNCISNKECDSTVELNGEIELESTSTFQKVEESNFVSEIDVEISNAPIFGELHDLNINSDSMNTEYSKTDLTIDSISNTLREDKTDDWSLDWGEDLQLSNLIENAQIVDNDYNLNQNVSIEKLVLEPETTKLQEMLDHDKVSSLSSNINNVDNVESHFDSSLLDEKQITVLYKSSIKNDFIPESLTTNSVIENISHKADEQLIEELKPIPSVAIMMPSFDDYDNNSFSSSANEKNFEIKFDKEKDKIESIEHTELDSMERCAIDESLVKQNTITRSLEEPVSLNDQKAFTTEDSDCLSSNFIQDAGSMEIIIINQQDDNLSSLEKPKIITMVQERKQFPNSIGWNDDRNDQDWSNKNLKPQMITSIQSEPNLIIDTLSTVDTDDHQKDIDQQKANINESNDDWNNEDWCDEPSEPRVVTPKQSEPIFATDKTTLSFDGTDNHQKEIDQQAANINESNDDWNNEDWSDEPFEPRGVTPIQPESNLTINALSSVVTDVHQKEIDQKEANINEPNDDWNNEGWSDEPIEPRVVTSIQPESNLTIDTLSSVDTDNHLKEMDQQDANINESNGDWNNEGWPDEPFEPCVVTPIQPESNLAIDTDDHLKEIDQQGTNINESNDDWCEEPFEPCVVTPTQPEPIFATDKTIVSSDDTDQQEGNINEPNDDWNNEDWSDEPFEPRPRVVTSIHPESNLAIDTDDHQKKIDQQGTNINESNDDCCEEHFEPRVVTPIQPEPIFATDKTTVSSDDTDNHQKEIDQQEANINEPNDDWNNKDWSDEPFEPNVVTPIQPESNLTIDALSSVDTDDHQKEIDQQKANINESNDDWNNEDWCDEPSEPRVVTPIQSEPIFATDKSTSVDTEEHLKEISQQKTISNEWNDDWNDEDWSNKTSKLHEVTSIQSEPNLTTDKSTLSSVDTDNQLMIQQETNINKPNNDWTDEDWSNESFKQSKFKEKDTSTDIISQPKKSKIVSNISKEIKNAKPKSYDNQSSSLRLKAKPNKEKENKPKFKLVDDVGQTTSNSTKSNKQNDWSNDWTNDWEDSVTFPSQERRNSNFTNISIDSDWSADWEEMPTKNKSQANLSRNSSTVFVNRSNLKPKNQSSNLEVSNSKLSSTFVEHKNQNEHVASKPSAQYDRDSSWFSELKSATKNAAVTTMTHAVNRWSFHPGNILDSVVDNISSAVGIPSAEDIATVMRNQQKQKNKK</sequence>